<dbReference type="AlphaFoldDB" id="A0A1E5XNQ2"/>
<dbReference type="RefSeq" id="WP_069910588.1">
    <property type="nucleotide sequence ID" value="NZ_LAJE02000223.1"/>
</dbReference>
<protein>
    <submittedName>
        <fullName evidence="2">Uncharacterized protein</fullName>
    </submittedName>
</protein>
<sequence length="85" mass="9559">MIPASYLYKEAYKQHWGEDFARRSGEAPWEAHPDAGLWEKPSLWRAIGGFVGRLFASSRPAATDETEASGRHCPEATDRRLAPSR</sequence>
<accession>A0A1E5XNQ2</accession>
<evidence type="ECO:0000256" key="1">
    <source>
        <dbReference type="SAM" id="MobiDB-lite"/>
    </source>
</evidence>
<comment type="caution">
    <text evidence="2">The sequence shown here is derived from an EMBL/GenBank/DDBJ whole genome shotgun (WGS) entry which is preliminary data.</text>
</comment>
<evidence type="ECO:0000313" key="3">
    <source>
        <dbReference type="Proteomes" id="UP000095463"/>
    </source>
</evidence>
<gene>
    <name evidence="2" type="ORF">VW23_000165</name>
</gene>
<feature type="compositionally biased region" description="Basic and acidic residues" evidence="1">
    <location>
        <begin position="68"/>
        <end position="85"/>
    </location>
</feature>
<organism evidence="2 3">
    <name type="scientific">Devosia insulae DS-56</name>
    <dbReference type="NCBI Taxonomy" id="1116389"/>
    <lineage>
        <taxon>Bacteria</taxon>
        <taxon>Pseudomonadati</taxon>
        <taxon>Pseudomonadota</taxon>
        <taxon>Alphaproteobacteria</taxon>
        <taxon>Hyphomicrobiales</taxon>
        <taxon>Devosiaceae</taxon>
        <taxon>Devosia</taxon>
    </lineage>
</organism>
<keyword evidence="3" id="KW-1185">Reference proteome</keyword>
<evidence type="ECO:0000313" key="2">
    <source>
        <dbReference type="EMBL" id="OEO30189.1"/>
    </source>
</evidence>
<dbReference type="OrthoDB" id="7950802at2"/>
<dbReference type="Proteomes" id="UP000095463">
    <property type="component" value="Unassembled WGS sequence"/>
</dbReference>
<name>A0A1E5XNQ2_9HYPH</name>
<dbReference type="EMBL" id="LAJE02000223">
    <property type="protein sequence ID" value="OEO30189.1"/>
    <property type="molecule type" value="Genomic_DNA"/>
</dbReference>
<proteinExistence type="predicted"/>
<feature type="region of interest" description="Disordered" evidence="1">
    <location>
        <begin position="60"/>
        <end position="85"/>
    </location>
</feature>
<reference evidence="2 3" key="1">
    <citation type="journal article" date="2015" name="Genome Announc.">
        <title>Genome Assemblies of Three Soil-Associated Devosia species: D. insulae, D. limi, and D. soli.</title>
        <authorList>
            <person name="Hassan Y.I."/>
            <person name="Lepp D."/>
            <person name="Zhou T."/>
        </authorList>
    </citation>
    <scope>NUCLEOTIDE SEQUENCE [LARGE SCALE GENOMIC DNA]</scope>
    <source>
        <strain evidence="2 3">DS-56</strain>
    </source>
</reference>